<dbReference type="Proteomes" id="UP000092583">
    <property type="component" value="Unassembled WGS sequence"/>
</dbReference>
<protein>
    <submittedName>
        <fullName evidence="2">Uncharacterized protein</fullName>
    </submittedName>
</protein>
<proteinExistence type="predicted"/>
<gene>
    <name evidence="2" type="ORF">L486_04918</name>
</gene>
<sequence length="244" mass="27351">MSLQNSTFSQVPGRPDLSSAENDANTNDTQSITVYSKSRSNSFLSGLFKKSYEYRSLTLTRNSTDGALWLERGNEDPTQDPNPSDTQEIVFLPSQESYKTLSQFTSESPRTGYLLLSPTGIGVVDGVTGWGSAINPLSLIPHSPSNSCSQDNGKQYHEKRLRLADLTDDWLADWREWRRSYRSNPSTSIRPKELSREILSRYSDCAVVSANKETIEVIRPFLSKGLTREERGLDDGLNVKGFVR</sequence>
<name>A0A1B9IPY2_9TREE</name>
<accession>A0A1B9IPY2</accession>
<keyword evidence="3" id="KW-1185">Reference proteome</keyword>
<evidence type="ECO:0000313" key="2">
    <source>
        <dbReference type="EMBL" id="OCF57460.1"/>
    </source>
</evidence>
<evidence type="ECO:0000256" key="1">
    <source>
        <dbReference type="SAM" id="MobiDB-lite"/>
    </source>
</evidence>
<feature type="region of interest" description="Disordered" evidence="1">
    <location>
        <begin position="1"/>
        <end position="32"/>
    </location>
</feature>
<reference evidence="2 3" key="1">
    <citation type="submission" date="2013-07" db="EMBL/GenBank/DDBJ databases">
        <title>The Genome Sequence of Kwoniella mangroviensis CBS10435.</title>
        <authorList>
            <consortium name="The Broad Institute Genome Sequencing Platform"/>
            <person name="Cuomo C."/>
            <person name="Litvintseva A."/>
            <person name="Chen Y."/>
            <person name="Heitman J."/>
            <person name="Sun S."/>
            <person name="Springer D."/>
            <person name="Dromer F."/>
            <person name="Young S.K."/>
            <person name="Zeng Q."/>
            <person name="Gargeya S."/>
            <person name="Fitzgerald M."/>
            <person name="Abouelleil A."/>
            <person name="Alvarado L."/>
            <person name="Berlin A.M."/>
            <person name="Chapman S.B."/>
            <person name="Dewar J."/>
            <person name="Goldberg J."/>
            <person name="Griggs A."/>
            <person name="Gujja S."/>
            <person name="Hansen M."/>
            <person name="Howarth C."/>
            <person name="Imamovic A."/>
            <person name="Larimer J."/>
            <person name="McCowan C."/>
            <person name="Murphy C."/>
            <person name="Pearson M."/>
            <person name="Priest M."/>
            <person name="Roberts A."/>
            <person name="Saif S."/>
            <person name="Shea T."/>
            <person name="Sykes S."/>
            <person name="Wortman J."/>
            <person name="Nusbaum C."/>
            <person name="Birren B."/>
        </authorList>
    </citation>
    <scope>NUCLEOTIDE SEQUENCE [LARGE SCALE GENOMIC DNA]</scope>
    <source>
        <strain evidence="2 3">CBS 10435</strain>
    </source>
</reference>
<feature type="compositionally biased region" description="Polar residues" evidence="1">
    <location>
        <begin position="1"/>
        <end position="10"/>
    </location>
</feature>
<dbReference type="AlphaFoldDB" id="A0A1B9IPY2"/>
<organism evidence="2 3">
    <name type="scientific">Kwoniella mangroviensis CBS 10435</name>
    <dbReference type="NCBI Taxonomy" id="1331196"/>
    <lineage>
        <taxon>Eukaryota</taxon>
        <taxon>Fungi</taxon>
        <taxon>Dikarya</taxon>
        <taxon>Basidiomycota</taxon>
        <taxon>Agaricomycotina</taxon>
        <taxon>Tremellomycetes</taxon>
        <taxon>Tremellales</taxon>
        <taxon>Cryptococcaceae</taxon>
        <taxon>Kwoniella</taxon>
    </lineage>
</organism>
<feature type="compositionally biased region" description="Polar residues" evidence="1">
    <location>
        <begin position="19"/>
        <end position="32"/>
    </location>
</feature>
<dbReference type="EMBL" id="KI669463">
    <property type="protein sequence ID" value="OCF57460.1"/>
    <property type="molecule type" value="Genomic_DNA"/>
</dbReference>
<reference evidence="3" key="2">
    <citation type="submission" date="2013-12" db="EMBL/GenBank/DDBJ databases">
        <title>Evolution of pathogenesis and genome organization in the Tremellales.</title>
        <authorList>
            <person name="Cuomo C."/>
            <person name="Litvintseva A."/>
            <person name="Heitman J."/>
            <person name="Chen Y."/>
            <person name="Sun S."/>
            <person name="Springer D."/>
            <person name="Dromer F."/>
            <person name="Young S."/>
            <person name="Zeng Q."/>
            <person name="Chapman S."/>
            <person name="Gujja S."/>
            <person name="Saif S."/>
            <person name="Birren B."/>
        </authorList>
    </citation>
    <scope>NUCLEOTIDE SEQUENCE [LARGE SCALE GENOMIC DNA]</scope>
    <source>
        <strain evidence="3">CBS 10435</strain>
    </source>
</reference>
<evidence type="ECO:0000313" key="3">
    <source>
        <dbReference type="Proteomes" id="UP000092583"/>
    </source>
</evidence>